<evidence type="ECO:0000313" key="3">
    <source>
        <dbReference type="Proteomes" id="UP000677918"/>
    </source>
</evidence>
<dbReference type="PANTHER" id="PTHR40446:SF2">
    <property type="entry name" value="N-ACETYLGLUCOSAMINE-1-PHOSPHODIESTER ALPHA-N-ACETYLGLUCOSAMINIDASE"/>
    <property type="match status" value="1"/>
</dbReference>
<dbReference type="PANTHER" id="PTHR40446">
    <property type="entry name" value="N-ACETYLGLUCOSAMINE-1-PHOSPHODIESTER ALPHA-N-ACETYLGLUCOSAMINIDASE"/>
    <property type="match status" value="1"/>
</dbReference>
<evidence type="ECO:0000313" key="2">
    <source>
        <dbReference type="EMBL" id="GIQ70728.1"/>
    </source>
</evidence>
<dbReference type="RefSeq" id="WP_213413544.1">
    <property type="nucleotide sequence ID" value="NZ_BOVK01000056.1"/>
</dbReference>
<dbReference type="InterPro" id="IPR018711">
    <property type="entry name" value="NAGPA"/>
</dbReference>
<name>A0A8J4H8N3_9BACL</name>
<organism evidence="2 3">
    <name type="scientific">Xylanibacillus composti</name>
    <dbReference type="NCBI Taxonomy" id="1572762"/>
    <lineage>
        <taxon>Bacteria</taxon>
        <taxon>Bacillati</taxon>
        <taxon>Bacillota</taxon>
        <taxon>Bacilli</taxon>
        <taxon>Bacillales</taxon>
        <taxon>Paenibacillaceae</taxon>
        <taxon>Xylanibacillus</taxon>
    </lineage>
</organism>
<dbReference type="Proteomes" id="UP000677918">
    <property type="component" value="Unassembled WGS sequence"/>
</dbReference>
<sequence>MSLRLSQLNRFMLFVLAPIIGLVLAYSIHGVDLQISVDKPALDPPLGLESQTDQVIEKLRQSQQTAALISDSLAQTRENYERISGTAGELLARGRTLSDRPLQIYDTRVTRLLGTPIKTIQSDNIDLKVYPLNEKTYNGYAMKVHLKSDSAMKLVLSGDELGKSESTLSAAKRYKAVAGVNAGGFADDRHGKRYPLSTTMMNGNYLTGFEPSFKDLFFVGLNEERKLIGGKFDKQADLDRLKPVFGVSFVPILLQNGKSQTIPEKWLTTPQRAARTVIANYKHDHLLFLVTNARDESGKSGATLPELQSLLKRLGAVDAYNLDGGGSTTLVVNNTVLNQPSDGRLRPLATHFLFFE</sequence>
<proteinExistence type="predicted"/>
<protein>
    <recommendedName>
        <fullName evidence="1">Phosphodiester glycosidase domain-containing protein</fullName>
    </recommendedName>
</protein>
<comment type="caution">
    <text evidence="2">The sequence shown here is derived from an EMBL/GenBank/DDBJ whole genome shotgun (WGS) entry which is preliminary data.</text>
</comment>
<dbReference type="AlphaFoldDB" id="A0A8J4H8N3"/>
<reference evidence="2" key="1">
    <citation type="submission" date="2021-04" db="EMBL/GenBank/DDBJ databases">
        <title>Draft genome sequence of Xylanibacillus composti strain K13.</title>
        <authorList>
            <person name="Uke A."/>
            <person name="Chhe C."/>
            <person name="Baramee S."/>
            <person name="Kosugi A."/>
        </authorList>
    </citation>
    <scope>NUCLEOTIDE SEQUENCE</scope>
    <source>
        <strain evidence="2">K13</strain>
    </source>
</reference>
<dbReference type="Pfam" id="PF09992">
    <property type="entry name" value="NAGPA"/>
    <property type="match status" value="1"/>
</dbReference>
<accession>A0A8J4H8N3</accession>
<feature type="domain" description="Phosphodiester glycosidase" evidence="1">
    <location>
        <begin position="174"/>
        <end position="355"/>
    </location>
</feature>
<gene>
    <name evidence="2" type="ORF">XYCOK13_35520</name>
</gene>
<keyword evidence="3" id="KW-1185">Reference proteome</keyword>
<dbReference type="EMBL" id="BOVK01000056">
    <property type="protein sequence ID" value="GIQ70728.1"/>
    <property type="molecule type" value="Genomic_DNA"/>
</dbReference>
<evidence type="ECO:0000259" key="1">
    <source>
        <dbReference type="Pfam" id="PF09992"/>
    </source>
</evidence>